<evidence type="ECO:0000256" key="5">
    <source>
        <dbReference type="ARBA" id="ARBA00023136"/>
    </source>
</evidence>
<keyword evidence="13" id="KW-1185">Reference proteome</keyword>
<organism evidence="12 13">
    <name type="scientific">Thermomonospora umbrina</name>
    <dbReference type="NCBI Taxonomy" id="111806"/>
    <lineage>
        <taxon>Bacteria</taxon>
        <taxon>Bacillati</taxon>
        <taxon>Actinomycetota</taxon>
        <taxon>Actinomycetes</taxon>
        <taxon>Streptosporangiales</taxon>
        <taxon>Thermomonosporaceae</taxon>
        <taxon>Thermomonospora</taxon>
    </lineage>
</organism>
<evidence type="ECO:0000256" key="3">
    <source>
        <dbReference type="ARBA" id="ARBA00022692"/>
    </source>
</evidence>
<feature type="region of interest" description="Disordered" evidence="11">
    <location>
        <begin position="1"/>
        <end position="22"/>
    </location>
</feature>
<keyword evidence="10" id="KW-0915">Sodium</keyword>
<evidence type="ECO:0000256" key="4">
    <source>
        <dbReference type="ARBA" id="ARBA00022989"/>
    </source>
</evidence>
<evidence type="ECO:0000313" key="13">
    <source>
        <dbReference type="Proteomes" id="UP000256661"/>
    </source>
</evidence>
<dbReference type="Pfam" id="PF02537">
    <property type="entry name" value="CRCB"/>
    <property type="match status" value="1"/>
</dbReference>
<dbReference type="GO" id="GO:0062054">
    <property type="term" value="F:fluoride channel activity"/>
    <property type="evidence" value="ECO:0007669"/>
    <property type="project" value="UniProtKB-UniRule"/>
</dbReference>
<dbReference type="HAMAP" id="MF_00454">
    <property type="entry name" value="FluC"/>
    <property type="match status" value="1"/>
</dbReference>
<comment type="activity regulation">
    <text evidence="10">Na(+) is not transported, but it plays an essential structural role and its presence is essential for fluoride channel function.</text>
</comment>
<comment type="function">
    <text evidence="9 10">Fluoride-specific ion channel. Important for reducing fluoride concentration in the cell, thus reducing its toxicity.</text>
</comment>
<comment type="catalytic activity">
    <reaction evidence="8">
        <text>fluoride(in) = fluoride(out)</text>
        <dbReference type="Rhea" id="RHEA:76159"/>
        <dbReference type="ChEBI" id="CHEBI:17051"/>
    </reaction>
    <physiologicalReaction direction="left-to-right" evidence="8">
        <dbReference type="Rhea" id="RHEA:76160"/>
    </physiologicalReaction>
</comment>
<dbReference type="InterPro" id="IPR003691">
    <property type="entry name" value="FluC"/>
</dbReference>
<keyword evidence="10" id="KW-0479">Metal-binding</keyword>
<keyword evidence="4 10" id="KW-1133">Transmembrane helix</keyword>
<dbReference type="PANTHER" id="PTHR28259">
    <property type="entry name" value="FLUORIDE EXPORT PROTEIN 1-RELATED"/>
    <property type="match status" value="1"/>
</dbReference>
<evidence type="ECO:0000256" key="2">
    <source>
        <dbReference type="ARBA" id="ARBA00022475"/>
    </source>
</evidence>
<evidence type="ECO:0000256" key="10">
    <source>
        <dbReference type="HAMAP-Rule" id="MF_00454"/>
    </source>
</evidence>
<comment type="subcellular location">
    <subcellularLocation>
        <location evidence="1 10">Cell membrane</location>
        <topology evidence="1 10">Multi-pass membrane protein</topology>
    </subcellularLocation>
</comment>
<proteinExistence type="inferred from homology"/>
<comment type="similarity">
    <text evidence="7 10">Belongs to the fluoride channel Fluc/FEX (TC 1.A.43) family.</text>
</comment>
<evidence type="ECO:0000256" key="9">
    <source>
        <dbReference type="ARBA" id="ARBA00049940"/>
    </source>
</evidence>
<dbReference type="GO" id="GO:0046872">
    <property type="term" value="F:metal ion binding"/>
    <property type="evidence" value="ECO:0007669"/>
    <property type="project" value="UniProtKB-KW"/>
</dbReference>
<reference evidence="12 13" key="1">
    <citation type="submission" date="2018-08" db="EMBL/GenBank/DDBJ databases">
        <title>Sequencing the genomes of 1000 actinobacteria strains.</title>
        <authorList>
            <person name="Klenk H.-P."/>
        </authorList>
    </citation>
    <scope>NUCLEOTIDE SEQUENCE [LARGE SCALE GENOMIC DNA]</scope>
    <source>
        <strain evidence="12 13">DSM 43927</strain>
    </source>
</reference>
<feature type="transmembrane region" description="Helical" evidence="10">
    <location>
        <begin position="132"/>
        <end position="157"/>
    </location>
</feature>
<keyword evidence="10" id="KW-0406">Ion transport</keyword>
<evidence type="ECO:0000256" key="7">
    <source>
        <dbReference type="ARBA" id="ARBA00035120"/>
    </source>
</evidence>
<evidence type="ECO:0000256" key="11">
    <source>
        <dbReference type="SAM" id="MobiDB-lite"/>
    </source>
</evidence>
<keyword evidence="10" id="KW-0813">Transport</keyword>
<feature type="transmembrane region" description="Helical" evidence="10">
    <location>
        <begin position="65"/>
        <end position="87"/>
    </location>
</feature>
<evidence type="ECO:0000256" key="6">
    <source>
        <dbReference type="ARBA" id="ARBA00023303"/>
    </source>
</evidence>
<evidence type="ECO:0000313" key="12">
    <source>
        <dbReference type="EMBL" id="REE99421.1"/>
    </source>
</evidence>
<sequence length="164" mass="16717">MTEPTGPVGPPRPVDPDVDLHVPAQRGEPARAPWSTLGVIAAGGAAGALARHALSTAFPHTPGRFGWAIFAVNVGGCLLIGVLMVAITEVWRAHPLTRPFLGVGVLGGFTTFSTHIVEAQDALAAGAPRTALAYLAGTLLAALVAVYTGATATRALARSAGRLR</sequence>
<comment type="caution">
    <text evidence="12">The sequence shown here is derived from an EMBL/GenBank/DDBJ whole genome shotgun (WGS) entry which is preliminary data.</text>
</comment>
<dbReference type="OrthoDB" id="4408652at2"/>
<keyword evidence="5 10" id="KW-0472">Membrane</keyword>
<accession>A0A3D9T6M7</accession>
<dbReference type="EMBL" id="QTTT01000001">
    <property type="protein sequence ID" value="REE99421.1"/>
    <property type="molecule type" value="Genomic_DNA"/>
</dbReference>
<keyword evidence="6 10" id="KW-0407">Ion channel</keyword>
<keyword evidence="2 10" id="KW-1003">Cell membrane</keyword>
<dbReference type="GO" id="GO:0140114">
    <property type="term" value="P:cellular detoxification of fluoride"/>
    <property type="evidence" value="ECO:0007669"/>
    <property type="project" value="UniProtKB-UniRule"/>
</dbReference>
<dbReference type="AlphaFoldDB" id="A0A3D9T6M7"/>
<dbReference type="PANTHER" id="PTHR28259:SF1">
    <property type="entry name" value="FLUORIDE EXPORT PROTEIN 1-RELATED"/>
    <property type="match status" value="1"/>
</dbReference>
<protein>
    <recommendedName>
        <fullName evidence="10">Fluoride-specific ion channel FluC</fullName>
    </recommendedName>
</protein>
<feature type="binding site" evidence="10">
    <location>
        <position position="110"/>
    </location>
    <ligand>
        <name>Na(+)</name>
        <dbReference type="ChEBI" id="CHEBI:29101"/>
        <note>structural</note>
    </ligand>
</feature>
<feature type="transmembrane region" description="Helical" evidence="10">
    <location>
        <begin position="99"/>
        <end position="117"/>
    </location>
</feature>
<dbReference type="GO" id="GO:0005886">
    <property type="term" value="C:plasma membrane"/>
    <property type="evidence" value="ECO:0007669"/>
    <property type="project" value="UniProtKB-SubCell"/>
</dbReference>
<evidence type="ECO:0000256" key="1">
    <source>
        <dbReference type="ARBA" id="ARBA00004651"/>
    </source>
</evidence>
<evidence type="ECO:0000256" key="8">
    <source>
        <dbReference type="ARBA" id="ARBA00035585"/>
    </source>
</evidence>
<gene>
    <name evidence="10" type="primary">fluC</name>
    <name evidence="10" type="synonym">crcB</name>
    <name evidence="12" type="ORF">DFJ69_4934</name>
</gene>
<feature type="binding site" evidence="10">
    <location>
        <position position="107"/>
    </location>
    <ligand>
        <name>Na(+)</name>
        <dbReference type="ChEBI" id="CHEBI:29101"/>
        <note>structural</note>
    </ligand>
</feature>
<keyword evidence="3 10" id="KW-0812">Transmembrane</keyword>
<dbReference type="Proteomes" id="UP000256661">
    <property type="component" value="Unassembled WGS sequence"/>
</dbReference>
<name>A0A3D9T6M7_9ACTN</name>
<dbReference type="RefSeq" id="WP_116024729.1">
    <property type="nucleotide sequence ID" value="NZ_QTTT01000001.1"/>
</dbReference>